<dbReference type="Gene3D" id="3.40.50.410">
    <property type="entry name" value="von Willebrand factor, type A domain"/>
    <property type="match status" value="1"/>
</dbReference>
<sequence length="233" mass="25340">MPILLFLIDTSASMNQRAYLGTSYLDIAKGAVEIFMKLRARDPASRGDRYMLVTFDEPPYCIKVMTPPGRPAPAAGAALGAARPRPARRRQQQPVKMADILLLYGGERLRALLRWRRGGGGDGRAVIHRPGAARGGRAPPPAGRWLRRGRAGIRPRSAPTPPGHAGGGRWVRWVLPDPEGQRWGSGPLTAAGPRRAVGRSARACSPPLRGKKKPRCWDLVSPPFLLLSTVTRT</sequence>
<feature type="region of interest" description="Disordered" evidence="1">
    <location>
        <begin position="124"/>
        <end position="147"/>
    </location>
</feature>
<dbReference type="PANTHER" id="PTHR12957">
    <property type="entry name" value="DEAD/H BOX POLYPEPTIDE 26/DICE1-RELATED"/>
    <property type="match status" value="1"/>
</dbReference>
<organism evidence="3 4">
    <name type="scientific">Pipra filicauda</name>
    <name type="common">Wire-tailed manakin</name>
    <dbReference type="NCBI Taxonomy" id="649802"/>
    <lineage>
        <taxon>Eukaryota</taxon>
        <taxon>Metazoa</taxon>
        <taxon>Chordata</taxon>
        <taxon>Craniata</taxon>
        <taxon>Vertebrata</taxon>
        <taxon>Euteleostomi</taxon>
        <taxon>Archelosauria</taxon>
        <taxon>Archosauria</taxon>
        <taxon>Dinosauria</taxon>
        <taxon>Saurischia</taxon>
        <taxon>Theropoda</taxon>
        <taxon>Coelurosauria</taxon>
        <taxon>Aves</taxon>
        <taxon>Neognathae</taxon>
        <taxon>Neoaves</taxon>
        <taxon>Telluraves</taxon>
        <taxon>Australaves</taxon>
        <taxon>Passeriformes</taxon>
        <taxon>Pipridae</taxon>
        <taxon>Pipra</taxon>
    </lineage>
</organism>
<evidence type="ECO:0000313" key="4">
    <source>
        <dbReference type="RefSeq" id="XP_039244093.1"/>
    </source>
</evidence>
<feature type="domain" description="VWFA" evidence="2">
    <location>
        <begin position="4"/>
        <end position="70"/>
    </location>
</feature>
<dbReference type="GO" id="GO:0034472">
    <property type="term" value="P:snRNA 3'-end processing"/>
    <property type="evidence" value="ECO:0007669"/>
    <property type="project" value="TreeGrafter"/>
</dbReference>
<dbReference type="Proteomes" id="UP000504627">
    <property type="component" value="Unplaced"/>
</dbReference>
<dbReference type="SUPFAM" id="SSF53300">
    <property type="entry name" value="vWA-like"/>
    <property type="match status" value="1"/>
</dbReference>
<dbReference type="AlphaFoldDB" id="A0A7R5L186"/>
<dbReference type="GO" id="GO:0032039">
    <property type="term" value="C:integrator complex"/>
    <property type="evidence" value="ECO:0007669"/>
    <property type="project" value="TreeGrafter"/>
</dbReference>
<dbReference type="InterPro" id="IPR036465">
    <property type="entry name" value="vWFA_dom_sf"/>
</dbReference>
<evidence type="ECO:0000256" key="1">
    <source>
        <dbReference type="SAM" id="MobiDB-lite"/>
    </source>
</evidence>
<protein>
    <submittedName>
        <fullName evidence="4">Uncharacterized protein LOC113997719</fullName>
    </submittedName>
</protein>
<keyword evidence="3" id="KW-1185">Reference proteome</keyword>
<dbReference type="InParanoid" id="A0A7R5L186"/>
<evidence type="ECO:0000259" key="2">
    <source>
        <dbReference type="Pfam" id="PF13519"/>
    </source>
</evidence>
<dbReference type="Pfam" id="PF13519">
    <property type="entry name" value="VWA_2"/>
    <property type="match status" value="1"/>
</dbReference>
<feature type="non-terminal residue" evidence="4">
    <location>
        <position position="233"/>
    </location>
</feature>
<name>A0A7R5L186_9PASS</name>
<dbReference type="RefSeq" id="XP_039244093.1">
    <property type="nucleotide sequence ID" value="XM_039388159.1"/>
</dbReference>
<evidence type="ECO:0000313" key="3">
    <source>
        <dbReference type="Proteomes" id="UP000504627"/>
    </source>
</evidence>
<dbReference type="InterPro" id="IPR051113">
    <property type="entry name" value="Integrator_subunit6"/>
</dbReference>
<dbReference type="CDD" id="cd00198">
    <property type="entry name" value="vWFA"/>
    <property type="match status" value="1"/>
</dbReference>
<gene>
    <name evidence="4" type="primary">LOC113997719</name>
</gene>
<dbReference type="GeneID" id="113997719"/>
<dbReference type="InterPro" id="IPR002035">
    <property type="entry name" value="VWF_A"/>
</dbReference>
<reference evidence="4" key="1">
    <citation type="submission" date="2025-08" db="UniProtKB">
        <authorList>
            <consortium name="RefSeq"/>
        </authorList>
    </citation>
    <scope>IDENTIFICATION</scope>
    <source>
        <tissue evidence="4">Muscle</tissue>
    </source>
</reference>
<proteinExistence type="predicted"/>
<feature type="region of interest" description="Disordered" evidence="1">
    <location>
        <begin position="181"/>
        <end position="213"/>
    </location>
</feature>
<accession>A0A7R5L186</accession>
<dbReference type="PANTHER" id="PTHR12957:SF22">
    <property type="entry name" value="INTEGRATOR COMPLEX SUBUNIT 6-LIKE"/>
    <property type="match status" value="1"/>
</dbReference>